<evidence type="ECO:0000256" key="1">
    <source>
        <dbReference type="SAM" id="Phobius"/>
    </source>
</evidence>
<comment type="caution">
    <text evidence="3">The sequence shown here is derived from an EMBL/GenBank/DDBJ whole genome shotgun (WGS) entry which is preliminary data.</text>
</comment>
<keyword evidence="1" id="KW-1133">Transmembrane helix</keyword>
<evidence type="ECO:0000313" key="4">
    <source>
        <dbReference type="Proteomes" id="UP000565572"/>
    </source>
</evidence>
<organism evidence="3 4">
    <name type="scientific">Microlunatus antarcticus</name>
    <dbReference type="NCBI Taxonomy" id="53388"/>
    <lineage>
        <taxon>Bacteria</taxon>
        <taxon>Bacillati</taxon>
        <taxon>Actinomycetota</taxon>
        <taxon>Actinomycetes</taxon>
        <taxon>Propionibacteriales</taxon>
        <taxon>Propionibacteriaceae</taxon>
        <taxon>Microlunatus</taxon>
    </lineage>
</organism>
<dbReference type="GO" id="GO:0080120">
    <property type="term" value="P:CAAX-box protein maturation"/>
    <property type="evidence" value="ECO:0007669"/>
    <property type="project" value="UniProtKB-ARBA"/>
</dbReference>
<feature type="transmembrane region" description="Helical" evidence="1">
    <location>
        <begin position="82"/>
        <end position="104"/>
    </location>
</feature>
<feature type="transmembrane region" description="Helical" evidence="1">
    <location>
        <begin position="223"/>
        <end position="240"/>
    </location>
</feature>
<evidence type="ECO:0000259" key="2">
    <source>
        <dbReference type="Pfam" id="PF02517"/>
    </source>
</evidence>
<dbReference type="InterPro" id="IPR003675">
    <property type="entry name" value="Rce1/LyrA-like_dom"/>
</dbReference>
<feature type="transmembrane region" description="Helical" evidence="1">
    <location>
        <begin position="33"/>
        <end position="53"/>
    </location>
</feature>
<feature type="transmembrane region" description="Helical" evidence="1">
    <location>
        <begin position="125"/>
        <end position="144"/>
    </location>
</feature>
<sequence length="271" mass="28685">MIVGRVRAGLAGLDGPWPQPHGRAAGGWIGLEIFLVLGLSLGRSAIYSILSIIERSTRGTPLSSQTSTLNASATPDRPWLDLGYQLVAIGFAMVPVLLALYLLNQTNAPAGRLVGLVPPRPRTDLLGGLAIAAAIGIPGLGLYLGARALGLNTQVQASGLGDSWWTIPVLVLSAAQNAALEEVVMVGYLVVRLRQLGWGLPAVVAFSAVVRGSYHLYQGYGGFVGNLIMGVIFVLVFLRWRRVTPLVVAHTLLDVAAFVGYALVAPYVTWL</sequence>
<dbReference type="EMBL" id="JACHZG010000001">
    <property type="protein sequence ID" value="MBB3325361.1"/>
    <property type="molecule type" value="Genomic_DNA"/>
</dbReference>
<reference evidence="3 4" key="1">
    <citation type="submission" date="2020-08" db="EMBL/GenBank/DDBJ databases">
        <title>Sequencing the genomes of 1000 actinobacteria strains.</title>
        <authorList>
            <person name="Klenk H.-P."/>
        </authorList>
    </citation>
    <scope>NUCLEOTIDE SEQUENCE [LARGE SCALE GENOMIC DNA]</scope>
    <source>
        <strain evidence="3 4">DSM 11053</strain>
    </source>
</reference>
<keyword evidence="3" id="KW-0378">Hydrolase</keyword>
<dbReference type="Proteomes" id="UP000565572">
    <property type="component" value="Unassembled WGS sequence"/>
</dbReference>
<accession>A0A7W5JSS2</accession>
<dbReference type="GO" id="GO:0006508">
    <property type="term" value="P:proteolysis"/>
    <property type="evidence" value="ECO:0007669"/>
    <property type="project" value="UniProtKB-KW"/>
</dbReference>
<gene>
    <name evidence="3" type="ORF">FHX39_000305</name>
</gene>
<keyword evidence="4" id="KW-1185">Reference proteome</keyword>
<keyword evidence="1" id="KW-0472">Membrane</keyword>
<protein>
    <submittedName>
        <fullName evidence="3">Membrane protease YdiL (CAAX protease family)</fullName>
    </submittedName>
</protein>
<keyword evidence="1" id="KW-0812">Transmembrane</keyword>
<feature type="domain" description="CAAX prenyl protease 2/Lysostaphin resistance protein A-like" evidence="2">
    <location>
        <begin position="164"/>
        <end position="255"/>
    </location>
</feature>
<evidence type="ECO:0000313" key="3">
    <source>
        <dbReference type="EMBL" id="MBB3325361.1"/>
    </source>
</evidence>
<dbReference type="GO" id="GO:0004175">
    <property type="term" value="F:endopeptidase activity"/>
    <property type="evidence" value="ECO:0007669"/>
    <property type="project" value="UniProtKB-ARBA"/>
</dbReference>
<feature type="transmembrane region" description="Helical" evidence="1">
    <location>
        <begin position="247"/>
        <end position="268"/>
    </location>
</feature>
<keyword evidence="3" id="KW-0645">Protease</keyword>
<name>A0A7W5JSS2_9ACTN</name>
<dbReference type="Pfam" id="PF02517">
    <property type="entry name" value="Rce1-like"/>
    <property type="match status" value="1"/>
</dbReference>
<dbReference type="AlphaFoldDB" id="A0A7W5JSS2"/>
<proteinExistence type="predicted"/>